<reference evidence="2" key="2">
    <citation type="journal article" date="2015" name="J. Proteomics">
        <title>Sexual differences in the sialomes of the zebra tick, Rhipicephalus pulchellus.</title>
        <authorList>
            <person name="Tan A.W."/>
            <person name="Francischetti I.M."/>
            <person name="Slovak M."/>
            <person name="Kini R.M."/>
            <person name="Ribeiro J.M."/>
        </authorList>
    </citation>
    <scope>NUCLEOTIDE SEQUENCE</scope>
    <source>
        <tissue evidence="2">Salivary gland</tissue>
    </source>
</reference>
<proteinExistence type="evidence at transcript level"/>
<feature type="compositionally biased region" description="Basic residues" evidence="1">
    <location>
        <begin position="1"/>
        <end position="13"/>
    </location>
</feature>
<evidence type="ECO:0000256" key="1">
    <source>
        <dbReference type="SAM" id="MobiDB-lite"/>
    </source>
</evidence>
<reference evidence="2" key="1">
    <citation type="submission" date="2012-11" db="EMBL/GenBank/DDBJ databases">
        <authorList>
            <person name="Lucero-Rivera Y.E."/>
            <person name="Tovar-Ramirez D."/>
        </authorList>
    </citation>
    <scope>NUCLEOTIDE SEQUENCE</scope>
    <source>
        <tissue evidence="2">Salivary gland</tissue>
    </source>
</reference>
<organism evidence="2">
    <name type="scientific">Rhipicephalus pulchellus</name>
    <name type="common">Yellow backed tick</name>
    <name type="synonym">Dermacentor pulchellus</name>
    <dbReference type="NCBI Taxonomy" id="72859"/>
    <lineage>
        <taxon>Eukaryota</taxon>
        <taxon>Metazoa</taxon>
        <taxon>Ecdysozoa</taxon>
        <taxon>Arthropoda</taxon>
        <taxon>Chelicerata</taxon>
        <taxon>Arachnida</taxon>
        <taxon>Acari</taxon>
        <taxon>Parasitiformes</taxon>
        <taxon>Ixodida</taxon>
        <taxon>Ixodoidea</taxon>
        <taxon>Ixodidae</taxon>
        <taxon>Rhipicephalinae</taxon>
        <taxon>Rhipicephalus</taxon>
        <taxon>Rhipicephalus</taxon>
    </lineage>
</organism>
<protein>
    <submittedName>
        <fullName evidence="2">Uncharacterized protein</fullName>
    </submittedName>
</protein>
<dbReference type="AlphaFoldDB" id="L7MJY3"/>
<dbReference type="EMBL" id="GACK01001540">
    <property type="protein sequence ID" value="JAA63494.1"/>
    <property type="molecule type" value="mRNA"/>
</dbReference>
<feature type="region of interest" description="Disordered" evidence="1">
    <location>
        <begin position="1"/>
        <end position="29"/>
    </location>
</feature>
<name>L7MJY3_RHIPC</name>
<sequence length="182" mass="20430">RQRGQGRRRRHPYARPPPSAPLRAGPQGARACPTCRIVRPRHDVATWTALSGQTSVGWASRLPMEDQPVVPRSLPAREVPEPFRGLTLEDRHRTEPRTVYTEEERRLLCALCGVPEIHRSTHLTGALHKENAAAERARHRPPTHEEAVTEAVLVLRNLRPDLLAHHQAARGDAILDIDVDDV</sequence>
<accession>L7MJY3</accession>
<evidence type="ECO:0000313" key="2">
    <source>
        <dbReference type="EMBL" id="JAA63494.1"/>
    </source>
</evidence>
<feature type="non-terminal residue" evidence="2">
    <location>
        <position position="1"/>
    </location>
</feature>